<dbReference type="AlphaFoldDB" id="L2GKI8"/>
<keyword evidence="2" id="KW-0862">Zinc</keyword>
<dbReference type="InParanoid" id="L2GKI8"/>
<evidence type="ECO:0000256" key="2">
    <source>
        <dbReference type="ARBA" id="ARBA00022833"/>
    </source>
</evidence>
<organism evidence="5 6">
    <name type="scientific">Vittaforma corneae (strain ATCC 50505)</name>
    <name type="common">Microsporidian parasite</name>
    <name type="synonym">Nosema corneum</name>
    <dbReference type="NCBI Taxonomy" id="993615"/>
    <lineage>
        <taxon>Eukaryota</taxon>
        <taxon>Fungi</taxon>
        <taxon>Fungi incertae sedis</taxon>
        <taxon>Microsporidia</taxon>
        <taxon>Nosematidae</taxon>
        <taxon>Vittaforma</taxon>
    </lineage>
</organism>
<dbReference type="InterPro" id="IPR000315">
    <property type="entry name" value="Znf_B-box"/>
</dbReference>
<dbReference type="Pfam" id="PF00643">
    <property type="entry name" value="zf-B_box"/>
    <property type="match status" value="1"/>
</dbReference>
<dbReference type="PANTHER" id="PTHR25462">
    <property type="entry name" value="BONUS, ISOFORM C-RELATED"/>
    <property type="match status" value="1"/>
</dbReference>
<evidence type="ECO:0000313" key="6">
    <source>
        <dbReference type="Proteomes" id="UP000011082"/>
    </source>
</evidence>
<keyword evidence="6" id="KW-1185">Reference proteome</keyword>
<feature type="domain" description="B box-type" evidence="4">
    <location>
        <begin position="206"/>
        <end position="253"/>
    </location>
</feature>
<keyword evidence="1" id="KW-0479">Metal-binding</keyword>
<sequence>MDNKVEFKLKFLLNSLTLKVLDVKDMSDPKKVLSFNNRFCDSKKVQAFCSEASNLSAFPLLGVPLCQNSKIHKAYFCEVSVGRSLFVSNEYAQTLDVPKDYDSFIVAQNDAKGFLTDANIDISTFSYIIKDTSRVLLLYEVTFEYDEELEKLSRKSFICHRCKKSQSTMFCPSERASFCKDCDIQVHNDEFLKRHSRIYFSDVGQKKFICCLYHPTKVVEYFCETCMDPICADCKITGNHSGRDKCDHHIISFLEACQILKSKISDWTKPVAGRVENCNRELCRFKDKVGSFKDNITAVRRQIEKEFKSLLLQLDSIENAQRQIINAKYAERVAIEEFMKRTETYPHELDPADLLLEFNFIQELTKSESQPVFDKYDPERIETHGKMSLLMPKDTTPKCSTSDSKDKSIRWRIETMHMTKEQDSNLH</sequence>
<evidence type="ECO:0000256" key="3">
    <source>
        <dbReference type="PROSITE-ProRule" id="PRU00024"/>
    </source>
</evidence>
<dbReference type="OMA" id="EYAMNCK"/>
<dbReference type="GO" id="GO:0008270">
    <property type="term" value="F:zinc ion binding"/>
    <property type="evidence" value="ECO:0007669"/>
    <property type="project" value="UniProtKB-KW"/>
</dbReference>
<dbReference type="VEuPathDB" id="MicrosporidiaDB:VICG_01503"/>
<keyword evidence="3" id="KW-0863">Zinc-finger</keyword>
<dbReference type="PROSITE" id="PS50119">
    <property type="entry name" value="ZF_BBOX"/>
    <property type="match status" value="2"/>
</dbReference>
<name>L2GKI8_VITCO</name>
<dbReference type="OrthoDB" id="153872at2759"/>
<dbReference type="STRING" id="993615.L2GKI8"/>
<feature type="domain" description="B box-type" evidence="4">
    <location>
        <begin position="154"/>
        <end position="200"/>
    </location>
</feature>
<protein>
    <recommendedName>
        <fullName evidence="4">B box-type domain-containing protein</fullName>
    </recommendedName>
</protein>
<dbReference type="InterPro" id="IPR049808">
    <property type="entry name" value="CONSTANS-like_Bbox1"/>
</dbReference>
<dbReference type="HOGENOM" id="CLU_037459_0_0_1"/>
<dbReference type="SMART" id="SM00336">
    <property type="entry name" value="BBOX"/>
    <property type="match status" value="2"/>
</dbReference>
<dbReference type="PANTHER" id="PTHR25462:SF296">
    <property type="entry name" value="MEIOTIC P26, ISOFORM F"/>
    <property type="match status" value="1"/>
</dbReference>
<dbReference type="CDD" id="cd19756">
    <property type="entry name" value="Bbox2"/>
    <property type="match status" value="1"/>
</dbReference>
<reference evidence="6" key="1">
    <citation type="submission" date="2011-05" db="EMBL/GenBank/DDBJ databases">
        <title>The genome sequence of Vittaforma corneae strain ATCC 50505.</title>
        <authorList>
            <consortium name="The Broad Institute Genome Sequencing Platform"/>
            <person name="Cuomo C."/>
            <person name="Didier E."/>
            <person name="Bowers L."/>
            <person name="Young S.K."/>
            <person name="Zeng Q."/>
            <person name="Gargeya S."/>
            <person name="Fitzgerald M."/>
            <person name="Haas B."/>
            <person name="Abouelleil A."/>
            <person name="Alvarado L."/>
            <person name="Arachchi H.M."/>
            <person name="Berlin A."/>
            <person name="Chapman S.B."/>
            <person name="Gearin G."/>
            <person name="Goldberg J."/>
            <person name="Griggs A."/>
            <person name="Gujja S."/>
            <person name="Hansen M."/>
            <person name="Heiman D."/>
            <person name="Howarth C."/>
            <person name="Larimer J."/>
            <person name="Lui A."/>
            <person name="MacDonald P.J.P."/>
            <person name="McCowen C."/>
            <person name="Montmayeur A."/>
            <person name="Murphy C."/>
            <person name="Neiman D."/>
            <person name="Pearson M."/>
            <person name="Priest M."/>
            <person name="Roberts A."/>
            <person name="Saif S."/>
            <person name="Shea T."/>
            <person name="Sisk P."/>
            <person name="Stolte C."/>
            <person name="Sykes S."/>
            <person name="Wortman J."/>
            <person name="Nusbaum C."/>
            <person name="Birren B."/>
        </authorList>
    </citation>
    <scope>NUCLEOTIDE SEQUENCE [LARGE SCALE GENOMIC DNA]</scope>
    <source>
        <strain evidence="6">ATCC 50505</strain>
    </source>
</reference>
<proteinExistence type="predicted"/>
<evidence type="ECO:0000256" key="1">
    <source>
        <dbReference type="ARBA" id="ARBA00022723"/>
    </source>
</evidence>
<dbReference type="SUPFAM" id="SSF57845">
    <property type="entry name" value="B-box zinc-binding domain"/>
    <property type="match status" value="1"/>
</dbReference>
<evidence type="ECO:0000259" key="4">
    <source>
        <dbReference type="PROSITE" id="PS50119"/>
    </source>
</evidence>
<dbReference type="GeneID" id="19882214"/>
<dbReference type="CDD" id="cd19821">
    <property type="entry name" value="Bbox1_BBX-like"/>
    <property type="match status" value="1"/>
</dbReference>
<gene>
    <name evidence="5" type="ORF">VICG_01503</name>
</gene>
<dbReference type="InterPro" id="IPR047153">
    <property type="entry name" value="TRIM45/56/19-like"/>
</dbReference>
<dbReference type="EMBL" id="JH370144">
    <property type="protein sequence ID" value="ELA41398.1"/>
    <property type="molecule type" value="Genomic_DNA"/>
</dbReference>
<evidence type="ECO:0000313" key="5">
    <source>
        <dbReference type="EMBL" id="ELA41398.1"/>
    </source>
</evidence>
<accession>L2GKI8</accession>
<dbReference type="RefSeq" id="XP_007604949.1">
    <property type="nucleotide sequence ID" value="XM_007604887.1"/>
</dbReference>
<dbReference type="Gene3D" id="3.30.160.60">
    <property type="entry name" value="Classic Zinc Finger"/>
    <property type="match status" value="1"/>
</dbReference>
<dbReference type="Proteomes" id="UP000011082">
    <property type="component" value="Unassembled WGS sequence"/>
</dbReference>